<proteinExistence type="inferred from homology"/>
<dbReference type="AlphaFoldDB" id="A0A4Q0PLI0"/>
<name>A0A4Q0PLI0_9FLAO</name>
<dbReference type="Gene3D" id="1.10.287.1120">
    <property type="entry name" value="Bipartite methylase S protein"/>
    <property type="match status" value="1"/>
</dbReference>
<dbReference type="STRING" id="1122159.SAMN02745246_02102"/>
<dbReference type="Pfam" id="PF01420">
    <property type="entry name" value="Methylase_S"/>
    <property type="match status" value="2"/>
</dbReference>
<dbReference type="CDD" id="cd17525">
    <property type="entry name" value="RMtype1_S_Eco15ORF14057P-TRD1-CR1_like"/>
    <property type="match status" value="1"/>
</dbReference>
<dbReference type="InterPro" id="IPR052021">
    <property type="entry name" value="Type-I_RS_S_subunit"/>
</dbReference>
<dbReference type="EMBL" id="QOVL01000008">
    <property type="protein sequence ID" value="RXG29882.1"/>
    <property type="molecule type" value="Genomic_DNA"/>
</dbReference>
<evidence type="ECO:0000256" key="3">
    <source>
        <dbReference type="ARBA" id="ARBA00023125"/>
    </source>
</evidence>
<dbReference type="Proteomes" id="UP000290608">
    <property type="component" value="Unassembled WGS sequence"/>
</dbReference>
<feature type="coiled-coil region" evidence="4">
    <location>
        <begin position="373"/>
        <end position="407"/>
    </location>
</feature>
<dbReference type="Gene3D" id="3.90.220.20">
    <property type="entry name" value="DNA methylase specificity domains"/>
    <property type="match status" value="2"/>
</dbReference>
<dbReference type="PANTHER" id="PTHR30408">
    <property type="entry name" value="TYPE-1 RESTRICTION ENZYME ECOKI SPECIFICITY PROTEIN"/>
    <property type="match status" value="1"/>
</dbReference>
<evidence type="ECO:0000256" key="4">
    <source>
        <dbReference type="SAM" id="Coils"/>
    </source>
</evidence>
<dbReference type="PANTHER" id="PTHR30408:SF12">
    <property type="entry name" value="TYPE I RESTRICTION ENZYME MJAVIII SPECIFICITY SUBUNIT"/>
    <property type="match status" value="1"/>
</dbReference>
<dbReference type="CDD" id="cd17259">
    <property type="entry name" value="RMtype1_S_StySKI-TRD2-CR2_like"/>
    <property type="match status" value="1"/>
</dbReference>
<gene>
    <name evidence="6" type="ORF">DSL99_1935</name>
</gene>
<dbReference type="InterPro" id="IPR044946">
    <property type="entry name" value="Restrct_endonuc_typeI_TRD_sf"/>
</dbReference>
<keyword evidence="3" id="KW-0238">DNA-binding</keyword>
<feature type="domain" description="Type I restriction modification DNA specificity" evidence="5">
    <location>
        <begin position="237"/>
        <end position="392"/>
    </location>
</feature>
<reference evidence="6 7" key="1">
    <citation type="submission" date="2018-07" db="EMBL/GenBank/DDBJ databases">
        <title>Leeuwenhoekiella genomics.</title>
        <authorList>
            <person name="Tahon G."/>
            <person name="Willems A."/>
        </authorList>
    </citation>
    <scope>NUCLEOTIDE SEQUENCE [LARGE SCALE GENOMIC DNA]</scope>
    <source>
        <strain evidence="6 7">LMG 1345</strain>
    </source>
</reference>
<dbReference type="InterPro" id="IPR000055">
    <property type="entry name" value="Restrct_endonuc_typeI_TRD"/>
</dbReference>
<comment type="caution">
    <text evidence="6">The sequence shown here is derived from an EMBL/GenBank/DDBJ whole genome shotgun (WGS) entry which is preliminary data.</text>
</comment>
<evidence type="ECO:0000313" key="7">
    <source>
        <dbReference type="Proteomes" id="UP000290608"/>
    </source>
</evidence>
<evidence type="ECO:0000313" key="6">
    <source>
        <dbReference type="EMBL" id="RXG29882.1"/>
    </source>
</evidence>
<keyword evidence="4" id="KW-0175">Coiled coil</keyword>
<organism evidence="6 7">
    <name type="scientific">Leeuwenhoekiella marinoflava</name>
    <dbReference type="NCBI Taxonomy" id="988"/>
    <lineage>
        <taxon>Bacteria</taxon>
        <taxon>Pseudomonadati</taxon>
        <taxon>Bacteroidota</taxon>
        <taxon>Flavobacteriia</taxon>
        <taxon>Flavobacteriales</taxon>
        <taxon>Flavobacteriaceae</taxon>
        <taxon>Leeuwenhoekiella</taxon>
    </lineage>
</organism>
<evidence type="ECO:0000256" key="1">
    <source>
        <dbReference type="ARBA" id="ARBA00010923"/>
    </source>
</evidence>
<dbReference type="SUPFAM" id="SSF116734">
    <property type="entry name" value="DNA methylase specificity domain"/>
    <property type="match status" value="2"/>
</dbReference>
<dbReference type="GO" id="GO:0003677">
    <property type="term" value="F:DNA binding"/>
    <property type="evidence" value="ECO:0007669"/>
    <property type="project" value="UniProtKB-KW"/>
</dbReference>
<protein>
    <submittedName>
        <fullName evidence="6">Type I restriction enzyme S subunit</fullName>
    </submittedName>
</protein>
<dbReference type="GO" id="GO:0009307">
    <property type="term" value="P:DNA restriction-modification system"/>
    <property type="evidence" value="ECO:0007669"/>
    <property type="project" value="UniProtKB-KW"/>
</dbReference>
<accession>A0A4Q0PLI0</accession>
<evidence type="ECO:0000259" key="5">
    <source>
        <dbReference type="Pfam" id="PF01420"/>
    </source>
</evidence>
<evidence type="ECO:0000256" key="2">
    <source>
        <dbReference type="ARBA" id="ARBA00022747"/>
    </source>
</evidence>
<dbReference type="RefSeq" id="WP_073099179.1">
    <property type="nucleotide sequence ID" value="NZ_QOVL01000008.1"/>
</dbReference>
<keyword evidence="2" id="KW-0680">Restriction system</keyword>
<comment type="similarity">
    <text evidence="1">Belongs to the type-I restriction system S methylase family.</text>
</comment>
<feature type="domain" description="Type I restriction modification DNA specificity" evidence="5">
    <location>
        <begin position="20"/>
        <end position="190"/>
    </location>
</feature>
<sequence>MELTKKEKSGLKKTELGLIPEDWKISFIENEIDLLTGFPFASSKYKNTGVKLLRGSNVKRNRTDWNEDITQYWEKITPDLKKYLLVEGDIVIAMDGSLVGKSFAQLQKKDLPSLLLQRVARIRSEKIEINFLKEWICSKYFTEHCERIKTSSAIPHISPKDIREFQILVPPTLKEQQTIATALSDVDALICSLDALIAKKKAIKQGAMQQLLTPNENWFKTSFNEILKDYRLGGNYENIETETDYPLIKMGNLGRGNINLNKIQYIPNSINPSEDDILKYGDVLFNTRNTLELVGKISIWKDELPLAFFNSNIMRLEFDEKYVGSNFFMNNLLNTPRVISDLRSLATGTTSVAAIYTKDLLKLELSIPSPKEQKSIAEILSDMDAELEQLEAKKEKYQQIKQGMMQELLTGKTRLV</sequence>